<dbReference type="Pfam" id="PF04031">
    <property type="entry name" value="Las1"/>
    <property type="match status" value="1"/>
</dbReference>
<organism evidence="2 3">
    <name type="scientific">Crepidotus variabilis</name>
    <dbReference type="NCBI Taxonomy" id="179855"/>
    <lineage>
        <taxon>Eukaryota</taxon>
        <taxon>Fungi</taxon>
        <taxon>Dikarya</taxon>
        <taxon>Basidiomycota</taxon>
        <taxon>Agaricomycotina</taxon>
        <taxon>Agaricomycetes</taxon>
        <taxon>Agaricomycetidae</taxon>
        <taxon>Agaricales</taxon>
        <taxon>Agaricineae</taxon>
        <taxon>Crepidotaceae</taxon>
        <taxon>Crepidotus</taxon>
    </lineage>
</organism>
<gene>
    <name evidence="2" type="ORF">CPB83DRAFT_861851</name>
</gene>
<reference evidence="2" key="1">
    <citation type="submission" date="2020-11" db="EMBL/GenBank/DDBJ databases">
        <authorList>
            <consortium name="DOE Joint Genome Institute"/>
            <person name="Ahrendt S."/>
            <person name="Riley R."/>
            <person name="Andreopoulos W."/>
            <person name="Labutti K."/>
            <person name="Pangilinan J."/>
            <person name="Ruiz-Duenas F.J."/>
            <person name="Barrasa J.M."/>
            <person name="Sanchez-Garcia M."/>
            <person name="Camarero S."/>
            <person name="Miyauchi S."/>
            <person name="Serrano A."/>
            <person name="Linde D."/>
            <person name="Babiker R."/>
            <person name="Drula E."/>
            <person name="Ayuso-Fernandez I."/>
            <person name="Pacheco R."/>
            <person name="Padilla G."/>
            <person name="Ferreira P."/>
            <person name="Barriuso J."/>
            <person name="Kellner H."/>
            <person name="Castanera R."/>
            <person name="Alfaro M."/>
            <person name="Ramirez L."/>
            <person name="Pisabarro A.G."/>
            <person name="Kuo A."/>
            <person name="Tritt A."/>
            <person name="Lipzen A."/>
            <person name="He G."/>
            <person name="Yan M."/>
            <person name="Ng V."/>
            <person name="Cullen D."/>
            <person name="Martin F."/>
            <person name="Rosso M.-N."/>
            <person name="Henrissat B."/>
            <person name="Hibbett D."/>
            <person name="Martinez A.T."/>
            <person name="Grigoriev I.V."/>
        </authorList>
    </citation>
    <scope>NUCLEOTIDE SEQUENCE</scope>
    <source>
        <strain evidence="2">CBS 506.95</strain>
    </source>
</reference>
<dbReference type="PANTHER" id="PTHR15002:SF0">
    <property type="entry name" value="RIBOSOMAL BIOGENESIS PROTEIN LAS1L"/>
    <property type="match status" value="1"/>
</dbReference>
<evidence type="ECO:0000313" key="2">
    <source>
        <dbReference type="EMBL" id="KAF9524079.1"/>
    </source>
</evidence>
<feature type="compositionally biased region" description="Polar residues" evidence="1">
    <location>
        <begin position="455"/>
        <end position="464"/>
    </location>
</feature>
<dbReference type="GO" id="GO:0000470">
    <property type="term" value="P:maturation of LSU-rRNA"/>
    <property type="evidence" value="ECO:0007669"/>
    <property type="project" value="TreeGrafter"/>
</dbReference>
<dbReference type="GO" id="GO:0004519">
    <property type="term" value="F:endonuclease activity"/>
    <property type="evidence" value="ECO:0007669"/>
    <property type="project" value="InterPro"/>
</dbReference>
<comment type="caution">
    <text evidence="2">The sequence shown here is derived from an EMBL/GenBank/DDBJ whole genome shotgun (WGS) entry which is preliminary data.</text>
</comment>
<dbReference type="GO" id="GO:0030687">
    <property type="term" value="C:preribosome, large subunit precursor"/>
    <property type="evidence" value="ECO:0007669"/>
    <property type="project" value="TreeGrafter"/>
</dbReference>
<accession>A0A9P6E839</accession>
<evidence type="ECO:0000256" key="1">
    <source>
        <dbReference type="SAM" id="MobiDB-lite"/>
    </source>
</evidence>
<proteinExistence type="predicted"/>
<dbReference type="GO" id="GO:0000460">
    <property type="term" value="P:maturation of 5.8S rRNA"/>
    <property type="evidence" value="ECO:0007669"/>
    <property type="project" value="TreeGrafter"/>
</dbReference>
<name>A0A9P6E839_9AGAR</name>
<feature type="compositionally biased region" description="Polar residues" evidence="1">
    <location>
        <begin position="433"/>
        <end position="447"/>
    </location>
</feature>
<sequence>MRLPRRVPWASLEELEQVCSSIFTDTSDLDSQKFAINRISAWRAITTLPHAIESTLALLVVVVQDASKDSSLSVLLLRQSYSSALIRLVNGLVDPLQVGTYARPINSIAQQLGLPGWLVELRHAATHEDLPSIDLLREAARQSMSWLLHNYYLPMLNPPIATTQKSQSIVQIRPLIPLLKGYKGTMKTMTRDVSVVTQHRAKLLSVLRDIERWIGECQVAATGLEDLGWGDRSMDDENTRETWAVERFCDGLAEKGMLVPLSKKKRIFAENYLPSASSVSSWEVLLRHTQSLHSNFPSLFCKHLIFIILSNEITSEDGQPKTDSSHNSYLACWVNWAVQTWEGMTSPSVDLRKDAISELLKGLFTSAIDSSPPNTRSAPMTLLKALTAGYEQEYETLTTLLLRPQSQYAISETWSSDDLEIMQQRHKALQQTFQNQRLSSSTLSNQENQEKPIHSGSTPLPASSNSVMSEMNIAIIEAPKQEQECMGQELELSGWRLLTSCEDSDKGNWKPCPIGVFYST</sequence>
<dbReference type="InterPro" id="IPR007174">
    <property type="entry name" value="Las1"/>
</dbReference>
<dbReference type="OrthoDB" id="10263222at2759"/>
<dbReference type="PANTHER" id="PTHR15002">
    <property type="entry name" value="RIBOSOMAL BIOGENESIS PROTEIN LAS1L"/>
    <property type="match status" value="1"/>
</dbReference>
<dbReference type="EMBL" id="MU157905">
    <property type="protein sequence ID" value="KAF9524079.1"/>
    <property type="molecule type" value="Genomic_DNA"/>
</dbReference>
<keyword evidence="3" id="KW-1185">Reference proteome</keyword>
<dbReference type="Proteomes" id="UP000807306">
    <property type="component" value="Unassembled WGS sequence"/>
</dbReference>
<protein>
    <submittedName>
        <fullName evidence="2">Las1-like-domain-containing protein</fullName>
    </submittedName>
</protein>
<evidence type="ECO:0000313" key="3">
    <source>
        <dbReference type="Proteomes" id="UP000807306"/>
    </source>
</evidence>
<dbReference type="AlphaFoldDB" id="A0A9P6E839"/>
<dbReference type="GO" id="GO:0090730">
    <property type="term" value="C:Las1 complex"/>
    <property type="evidence" value="ECO:0007669"/>
    <property type="project" value="InterPro"/>
</dbReference>
<feature type="region of interest" description="Disordered" evidence="1">
    <location>
        <begin position="433"/>
        <end position="464"/>
    </location>
</feature>